<evidence type="ECO:0000313" key="2">
    <source>
        <dbReference type="Proteomes" id="UP000241645"/>
    </source>
</evidence>
<keyword evidence="2" id="KW-1185">Reference proteome</keyword>
<reference evidence="1 2" key="1">
    <citation type="submission" date="2018-03" db="EMBL/GenBank/DDBJ databases">
        <title>Brevisbacillus phylogenomics.</title>
        <authorList>
            <person name="Dunlap C."/>
        </authorList>
    </citation>
    <scope>NUCLEOTIDE SEQUENCE [LARGE SCALE GENOMIC DNA]</scope>
    <source>
        <strain evidence="1 2">NRRL B-41110</strain>
    </source>
</reference>
<name>A0ABX5FT73_9BACL</name>
<comment type="caution">
    <text evidence="1">The sequence shown here is derived from an EMBL/GenBank/DDBJ whole genome shotgun (WGS) entry which is preliminary data.</text>
</comment>
<evidence type="ECO:0000313" key="1">
    <source>
        <dbReference type="EMBL" id="PSK11003.1"/>
    </source>
</evidence>
<proteinExistence type="predicted"/>
<gene>
    <name evidence="1" type="ORF">C7R92_11290</name>
</gene>
<protein>
    <submittedName>
        <fullName evidence="1">Uncharacterized protein</fullName>
    </submittedName>
</protein>
<dbReference type="GeneID" id="95750699"/>
<dbReference type="RefSeq" id="WP_106834324.1">
    <property type="nucleotide sequence ID" value="NZ_JARMEW010000003.1"/>
</dbReference>
<organism evidence="1 2">
    <name type="scientific">Brevibacillus porteri</name>
    <dbReference type="NCBI Taxonomy" id="2126350"/>
    <lineage>
        <taxon>Bacteria</taxon>
        <taxon>Bacillati</taxon>
        <taxon>Bacillota</taxon>
        <taxon>Bacilli</taxon>
        <taxon>Bacillales</taxon>
        <taxon>Paenibacillaceae</taxon>
        <taxon>Brevibacillus</taxon>
    </lineage>
</organism>
<accession>A0ABX5FT73</accession>
<dbReference type="Proteomes" id="UP000241645">
    <property type="component" value="Unassembled WGS sequence"/>
</dbReference>
<sequence length="91" mass="10517">MNQNEFSRSRNEWNSRLLVSLDPQSDKPIILFHQRAYSKRDFICCFVSGECIGWSDDTDRIVTYDTGEAVIFGRDATDQQMVMIVADTSHH</sequence>
<dbReference type="EMBL" id="PXZO01000018">
    <property type="protein sequence ID" value="PSK11003.1"/>
    <property type="molecule type" value="Genomic_DNA"/>
</dbReference>